<gene>
    <name evidence="8" type="primary">nrfD</name>
    <name evidence="8" type="ORF">JWV37_09155</name>
</gene>
<evidence type="ECO:0000256" key="6">
    <source>
        <dbReference type="ARBA" id="ARBA00023136"/>
    </source>
</evidence>
<feature type="transmembrane region" description="Helical" evidence="7">
    <location>
        <begin position="44"/>
        <end position="61"/>
    </location>
</feature>
<evidence type="ECO:0000256" key="3">
    <source>
        <dbReference type="ARBA" id="ARBA00022475"/>
    </source>
</evidence>
<feature type="transmembrane region" description="Helical" evidence="7">
    <location>
        <begin position="179"/>
        <end position="201"/>
    </location>
</feature>
<dbReference type="Pfam" id="PF03916">
    <property type="entry name" value="NrfD"/>
    <property type="match status" value="1"/>
</dbReference>
<evidence type="ECO:0000256" key="2">
    <source>
        <dbReference type="ARBA" id="ARBA00008929"/>
    </source>
</evidence>
<evidence type="ECO:0000256" key="4">
    <source>
        <dbReference type="ARBA" id="ARBA00022692"/>
    </source>
</evidence>
<name>A0ABS2WTH3_9BACT</name>
<evidence type="ECO:0000313" key="8">
    <source>
        <dbReference type="EMBL" id="MBN2964945.1"/>
    </source>
</evidence>
<evidence type="ECO:0000256" key="7">
    <source>
        <dbReference type="SAM" id="Phobius"/>
    </source>
</evidence>
<feature type="transmembrane region" description="Helical" evidence="7">
    <location>
        <begin position="221"/>
        <end position="240"/>
    </location>
</feature>
<dbReference type="RefSeq" id="WP_205459495.1">
    <property type="nucleotide sequence ID" value="NZ_JAFHKK010000020.1"/>
</dbReference>
<comment type="caution">
    <text evidence="8">The sequence shown here is derived from an EMBL/GenBank/DDBJ whole genome shotgun (WGS) entry which is preliminary data.</text>
</comment>
<feature type="transmembrane region" description="Helical" evidence="7">
    <location>
        <begin position="116"/>
        <end position="139"/>
    </location>
</feature>
<keyword evidence="9" id="KW-1185">Reference proteome</keyword>
<feature type="transmembrane region" description="Helical" evidence="7">
    <location>
        <begin position="145"/>
        <end position="167"/>
    </location>
</feature>
<organism evidence="8 9">
    <name type="scientific">Sulfurospirillum tamanense</name>
    <dbReference type="NCBI Taxonomy" id="2813362"/>
    <lineage>
        <taxon>Bacteria</taxon>
        <taxon>Pseudomonadati</taxon>
        <taxon>Campylobacterota</taxon>
        <taxon>Epsilonproteobacteria</taxon>
        <taxon>Campylobacterales</taxon>
        <taxon>Sulfurospirillaceae</taxon>
        <taxon>Sulfurospirillum</taxon>
    </lineage>
</organism>
<reference evidence="8" key="1">
    <citation type="submission" date="2021-02" db="EMBL/GenBank/DDBJ databases">
        <title>Sulfurospirillum tamanensis sp. nov.</title>
        <authorList>
            <person name="Frolova A."/>
            <person name="Merkel A."/>
            <person name="Slobodkin A."/>
        </authorList>
    </citation>
    <scope>NUCLEOTIDE SEQUENCE</scope>
    <source>
        <strain evidence="8">T05b</strain>
    </source>
</reference>
<dbReference type="Proteomes" id="UP000703590">
    <property type="component" value="Unassembled WGS sequence"/>
</dbReference>
<dbReference type="PANTHER" id="PTHR34856:SF2">
    <property type="entry name" value="PROTEIN NRFD"/>
    <property type="match status" value="1"/>
</dbReference>
<comment type="subcellular location">
    <subcellularLocation>
        <location evidence="1">Cell membrane</location>
        <topology evidence="1">Multi-pass membrane protein</topology>
    </subcellularLocation>
</comment>
<feature type="transmembrane region" description="Helical" evidence="7">
    <location>
        <begin position="81"/>
        <end position="104"/>
    </location>
</feature>
<sequence>MELLWDVRVSLDVFLGGLGVGAFIFGAILFYMGSQKYASTIKKAMVIAPVLVIAGLLLLLTELGRPLNIIMTAIHINPTSVMSIGIFLQGIFTALAVWIAFLALTKGVEAVSSTLMYVGATLAGLIGFYHGMLLAGIGIEPWNGAIPVMFMVSSMLGGAMVALLLAFGSDEFDAILENFKVAVIGNALITLNLAIIVAWIYSLALNDLASKTMYSTLFGSFGMELFIAIAGLVIPLVLFTMALMKKATLKSVVIPASVLFLVGSFVLKNLIVYLGQAV</sequence>
<protein>
    <submittedName>
        <fullName evidence="8">Polysulfide reductase NrfD</fullName>
    </submittedName>
</protein>
<comment type="similarity">
    <text evidence="2">Belongs to the NrfD family.</text>
</comment>
<keyword evidence="5 7" id="KW-1133">Transmembrane helix</keyword>
<dbReference type="Gene3D" id="1.20.1630.10">
    <property type="entry name" value="Formate dehydrogenase/DMSO reductase domain"/>
    <property type="match status" value="1"/>
</dbReference>
<keyword evidence="4 7" id="KW-0812">Transmembrane</keyword>
<dbReference type="EMBL" id="JAFHKK010000020">
    <property type="protein sequence ID" value="MBN2964945.1"/>
    <property type="molecule type" value="Genomic_DNA"/>
</dbReference>
<dbReference type="InterPro" id="IPR005614">
    <property type="entry name" value="NrfD-like"/>
</dbReference>
<proteinExistence type="inferred from homology"/>
<feature type="transmembrane region" description="Helical" evidence="7">
    <location>
        <begin position="13"/>
        <end position="32"/>
    </location>
</feature>
<reference evidence="8" key="2">
    <citation type="submission" date="2021-02" db="EMBL/GenBank/DDBJ databases">
        <authorList>
            <person name="Merkel A.Y."/>
        </authorList>
    </citation>
    <scope>NUCLEOTIDE SEQUENCE</scope>
    <source>
        <strain evidence="8">T05b</strain>
    </source>
</reference>
<accession>A0ABS2WTH3</accession>
<evidence type="ECO:0000313" key="9">
    <source>
        <dbReference type="Proteomes" id="UP000703590"/>
    </source>
</evidence>
<dbReference type="InterPro" id="IPR052049">
    <property type="entry name" value="Electron_transfer_protein"/>
</dbReference>
<evidence type="ECO:0000256" key="1">
    <source>
        <dbReference type="ARBA" id="ARBA00004651"/>
    </source>
</evidence>
<feature type="transmembrane region" description="Helical" evidence="7">
    <location>
        <begin position="252"/>
        <end position="275"/>
    </location>
</feature>
<keyword evidence="3" id="KW-1003">Cell membrane</keyword>
<dbReference type="PANTHER" id="PTHR34856">
    <property type="entry name" value="PROTEIN NRFD"/>
    <property type="match status" value="1"/>
</dbReference>
<keyword evidence="6 7" id="KW-0472">Membrane</keyword>
<evidence type="ECO:0000256" key="5">
    <source>
        <dbReference type="ARBA" id="ARBA00022989"/>
    </source>
</evidence>